<sequence length="152" mass="16695">MARIKIDLPEKFGFNTTIPIRIQDVNYGGHVGNDAILSIMHEARMQFIQQAGYKELDHEAGTGLIMADVAVAYKGEGFHGDIFTVEVAAGEYSPFGFELFYHLTTQRNGQTITIAAAKTGMVCFDYKARKVMKLPAEMKAAMEALGNVDTQG</sequence>
<dbReference type="AlphaFoldDB" id="A0A847RRP0"/>
<evidence type="ECO:0000313" key="3">
    <source>
        <dbReference type="EMBL" id="NLR65743.1"/>
    </source>
</evidence>
<dbReference type="PANTHER" id="PTHR31793">
    <property type="entry name" value="4-HYDROXYBENZOYL-COA THIOESTERASE FAMILY MEMBER"/>
    <property type="match status" value="1"/>
</dbReference>
<dbReference type="SUPFAM" id="SSF54637">
    <property type="entry name" value="Thioesterase/thiol ester dehydrase-isomerase"/>
    <property type="match status" value="1"/>
</dbReference>
<dbReference type="Proteomes" id="UP000570474">
    <property type="component" value="Unassembled WGS sequence"/>
</dbReference>
<dbReference type="CDD" id="cd00586">
    <property type="entry name" value="4HBT"/>
    <property type="match status" value="1"/>
</dbReference>
<organism evidence="3 4">
    <name type="scientific">Chitinophaga varians</name>
    <dbReference type="NCBI Taxonomy" id="2202339"/>
    <lineage>
        <taxon>Bacteria</taxon>
        <taxon>Pseudomonadati</taxon>
        <taxon>Bacteroidota</taxon>
        <taxon>Chitinophagia</taxon>
        <taxon>Chitinophagales</taxon>
        <taxon>Chitinophagaceae</taxon>
        <taxon>Chitinophaga</taxon>
    </lineage>
</organism>
<comment type="similarity">
    <text evidence="1">Belongs to the 4-hydroxybenzoyl-CoA thioesterase family.</text>
</comment>
<keyword evidence="4" id="KW-1185">Reference proteome</keyword>
<dbReference type="Gene3D" id="3.10.129.10">
    <property type="entry name" value="Hotdog Thioesterase"/>
    <property type="match status" value="1"/>
</dbReference>
<accession>A0A847RRP0</accession>
<proteinExistence type="inferred from homology"/>
<evidence type="ECO:0000313" key="4">
    <source>
        <dbReference type="Proteomes" id="UP000570474"/>
    </source>
</evidence>
<dbReference type="InterPro" id="IPR050563">
    <property type="entry name" value="4-hydroxybenzoyl-CoA_TE"/>
</dbReference>
<reference evidence="3 4" key="1">
    <citation type="submission" date="2020-04" db="EMBL/GenBank/DDBJ databases">
        <authorList>
            <person name="Yin C."/>
        </authorList>
    </citation>
    <scope>NUCLEOTIDE SEQUENCE [LARGE SCALE GENOMIC DNA]</scope>
    <source>
        <strain evidence="3 4">Ae27</strain>
    </source>
</reference>
<dbReference type="Pfam" id="PF13279">
    <property type="entry name" value="4HBT_2"/>
    <property type="match status" value="1"/>
</dbReference>
<name>A0A847RRP0_9BACT</name>
<dbReference type="RefSeq" id="WP_168871732.1">
    <property type="nucleotide sequence ID" value="NZ_JABAIA010000002.1"/>
</dbReference>
<evidence type="ECO:0000256" key="2">
    <source>
        <dbReference type="ARBA" id="ARBA00022801"/>
    </source>
</evidence>
<dbReference type="EMBL" id="JABAIA010000002">
    <property type="protein sequence ID" value="NLR65743.1"/>
    <property type="molecule type" value="Genomic_DNA"/>
</dbReference>
<keyword evidence="2" id="KW-0378">Hydrolase</keyword>
<dbReference type="PANTHER" id="PTHR31793:SF27">
    <property type="entry name" value="NOVEL THIOESTERASE SUPERFAMILY DOMAIN AND SAPOSIN A-TYPE DOMAIN CONTAINING PROTEIN (0610012H03RIK)"/>
    <property type="match status" value="1"/>
</dbReference>
<gene>
    <name evidence="3" type="ORF">HGH92_15630</name>
</gene>
<dbReference type="GO" id="GO:0047617">
    <property type="term" value="F:fatty acyl-CoA hydrolase activity"/>
    <property type="evidence" value="ECO:0007669"/>
    <property type="project" value="TreeGrafter"/>
</dbReference>
<comment type="caution">
    <text evidence="3">The sequence shown here is derived from an EMBL/GenBank/DDBJ whole genome shotgun (WGS) entry which is preliminary data.</text>
</comment>
<protein>
    <submittedName>
        <fullName evidence="3">Thioesterase</fullName>
    </submittedName>
</protein>
<evidence type="ECO:0000256" key="1">
    <source>
        <dbReference type="ARBA" id="ARBA00005953"/>
    </source>
</evidence>
<dbReference type="InterPro" id="IPR029069">
    <property type="entry name" value="HotDog_dom_sf"/>
</dbReference>